<evidence type="ECO:0000256" key="2">
    <source>
        <dbReference type="ARBA" id="ARBA00023315"/>
    </source>
</evidence>
<dbReference type="InterPro" id="IPR000182">
    <property type="entry name" value="GNAT_dom"/>
</dbReference>
<evidence type="ECO:0000259" key="3">
    <source>
        <dbReference type="PROSITE" id="PS51186"/>
    </source>
</evidence>
<comment type="caution">
    <text evidence="4">The sequence shown here is derived from an EMBL/GenBank/DDBJ whole genome shotgun (WGS) entry which is preliminary data.</text>
</comment>
<dbReference type="Pfam" id="PF13508">
    <property type="entry name" value="Acetyltransf_7"/>
    <property type="match status" value="1"/>
</dbReference>
<proteinExistence type="predicted"/>
<dbReference type="Gene3D" id="3.40.630.30">
    <property type="match status" value="1"/>
</dbReference>
<dbReference type="InterPro" id="IPR016181">
    <property type="entry name" value="Acyl_CoA_acyltransferase"/>
</dbReference>
<dbReference type="EMBL" id="BMKN01000001">
    <property type="protein sequence ID" value="GGE43933.1"/>
    <property type="molecule type" value="Genomic_DNA"/>
</dbReference>
<dbReference type="GO" id="GO:0016747">
    <property type="term" value="F:acyltransferase activity, transferring groups other than amino-acyl groups"/>
    <property type="evidence" value="ECO:0007669"/>
    <property type="project" value="InterPro"/>
</dbReference>
<dbReference type="RefSeq" id="WP_095596186.1">
    <property type="nucleotide sequence ID" value="NZ_BMKN01000001.1"/>
</dbReference>
<dbReference type="OrthoDB" id="118465at2"/>
<organism evidence="4 5">
    <name type="scientific">Actibacterium pelagium</name>
    <dbReference type="NCBI Taxonomy" id="2029103"/>
    <lineage>
        <taxon>Bacteria</taxon>
        <taxon>Pseudomonadati</taxon>
        <taxon>Pseudomonadota</taxon>
        <taxon>Alphaproteobacteria</taxon>
        <taxon>Rhodobacterales</taxon>
        <taxon>Roseobacteraceae</taxon>
        <taxon>Actibacterium</taxon>
    </lineage>
</organism>
<dbReference type="PANTHER" id="PTHR43877:SF1">
    <property type="entry name" value="ACETYLTRANSFERASE"/>
    <property type="match status" value="1"/>
</dbReference>
<keyword evidence="1" id="KW-0808">Transferase</keyword>
<dbReference type="AlphaFoldDB" id="A0A917AD27"/>
<evidence type="ECO:0000313" key="4">
    <source>
        <dbReference type="EMBL" id="GGE43933.1"/>
    </source>
</evidence>
<dbReference type="PROSITE" id="PS51186">
    <property type="entry name" value="GNAT"/>
    <property type="match status" value="1"/>
</dbReference>
<dbReference type="InterPro" id="IPR050832">
    <property type="entry name" value="Bact_Acetyltransf"/>
</dbReference>
<evidence type="ECO:0000313" key="5">
    <source>
        <dbReference type="Proteomes" id="UP000606730"/>
    </source>
</evidence>
<protein>
    <submittedName>
        <fullName evidence="4">N-acetyltransferase</fullName>
    </submittedName>
</protein>
<gene>
    <name evidence="4" type="ORF">GCM10011517_09520</name>
</gene>
<keyword evidence="2" id="KW-0012">Acyltransferase</keyword>
<reference evidence="4" key="1">
    <citation type="journal article" date="2014" name="Int. J. Syst. Evol. Microbiol.">
        <title>Complete genome sequence of Corynebacterium casei LMG S-19264T (=DSM 44701T), isolated from a smear-ripened cheese.</title>
        <authorList>
            <consortium name="US DOE Joint Genome Institute (JGI-PGF)"/>
            <person name="Walter F."/>
            <person name="Albersmeier A."/>
            <person name="Kalinowski J."/>
            <person name="Ruckert C."/>
        </authorList>
    </citation>
    <scope>NUCLEOTIDE SEQUENCE</scope>
    <source>
        <strain evidence="4">CGMCC 1.16012</strain>
    </source>
</reference>
<dbReference type="PANTHER" id="PTHR43877">
    <property type="entry name" value="AMINOALKYLPHOSPHONATE N-ACETYLTRANSFERASE-RELATED-RELATED"/>
    <property type="match status" value="1"/>
</dbReference>
<accession>A0A917AD27</accession>
<dbReference type="Proteomes" id="UP000606730">
    <property type="component" value="Unassembled WGS sequence"/>
</dbReference>
<keyword evidence="5" id="KW-1185">Reference proteome</keyword>
<evidence type="ECO:0000256" key="1">
    <source>
        <dbReference type="ARBA" id="ARBA00022679"/>
    </source>
</evidence>
<feature type="domain" description="N-acetyltransferase" evidence="3">
    <location>
        <begin position="4"/>
        <end position="166"/>
    </location>
</feature>
<dbReference type="SUPFAM" id="SSF55729">
    <property type="entry name" value="Acyl-CoA N-acyltransferases (Nat)"/>
    <property type="match status" value="1"/>
</dbReference>
<dbReference type="CDD" id="cd04301">
    <property type="entry name" value="NAT_SF"/>
    <property type="match status" value="1"/>
</dbReference>
<sequence>MDGFEIRVATQRDIAPIDVLLSRSYPILLKPDYPPSVLVTALPLISKANPNLITCGTYYVVEDADGVVGAGGWTFAAPTGHQPRRGRGNIRHVVTDHLKLRQGVGRALMQRIFEEAASAGAEWLDCLSTRTAVPFYQSLGFRPMGEVSIDLRPGITFPSVLMERAL</sequence>
<reference evidence="4" key="2">
    <citation type="submission" date="2020-09" db="EMBL/GenBank/DDBJ databases">
        <authorList>
            <person name="Sun Q."/>
            <person name="Zhou Y."/>
        </authorList>
    </citation>
    <scope>NUCLEOTIDE SEQUENCE</scope>
    <source>
        <strain evidence="4">CGMCC 1.16012</strain>
    </source>
</reference>
<name>A0A917AD27_9RHOB</name>